<sequence length="249" mass="28586">MTLAQNVVCYLDILGFKNMVLSDRGQDEPRFLPIIEEVYKIIKDRLMKSGLEIKQFSDSIVLATSYYSIANTIKLLRAVCDVQYHMVVRGVLVRGGVSLGKHFSSGDILYSEGLVNAYVLESSQAKFPRVLVHDGLLDILLSSPMGNNGEVIREFCELFLVDKDSLTFLNYILDKDICIHEDAIKKLIKTTNLSEPGLYDKYRWLSEYHNYLVCTKGMDPIDFELPQFQVWRKEIYESISKKRPKNINI</sequence>
<gene>
    <name evidence="1" type="ORF">H7C18_18005</name>
</gene>
<keyword evidence="2" id="KW-1185">Reference proteome</keyword>
<dbReference type="AlphaFoldDB" id="A0A7X0SMT3"/>
<proteinExistence type="predicted"/>
<evidence type="ECO:0000313" key="2">
    <source>
        <dbReference type="Proteomes" id="UP000564644"/>
    </source>
</evidence>
<reference evidence="1 2" key="1">
    <citation type="submission" date="2020-08" db="EMBL/GenBank/DDBJ databases">
        <title>Cohnella phylogeny.</title>
        <authorList>
            <person name="Dunlap C."/>
        </authorList>
    </citation>
    <scope>NUCLEOTIDE SEQUENCE [LARGE SCALE GENOMIC DNA]</scope>
    <source>
        <strain evidence="1 2">CBP 2801</strain>
    </source>
</reference>
<name>A0A7X0SMT3_9BACL</name>
<dbReference type="Proteomes" id="UP000564644">
    <property type="component" value="Unassembled WGS sequence"/>
</dbReference>
<comment type="caution">
    <text evidence="1">The sequence shown here is derived from an EMBL/GenBank/DDBJ whole genome shotgun (WGS) entry which is preliminary data.</text>
</comment>
<evidence type="ECO:0008006" key="3">
    <source>
        <dbReference type="Google" id="ProtNLM"/>
    </source>
</evidence>
<dbReference type="EMBL" id="JACJVO010000021">
    <property type="protein sequence ID" value="MBB6732811.1"/>
    <property type="molecule type" value="Genomic_DNA"/>
</dbReference>
<organism evidence="1 2">
    <name type="scientific">Cohnella zeiphila</name>
    <dbReference type="NCBI Taxonomy" id="2761120"/>
    <lineage>
        <taxon>Bacteria</taxon>
        <taxon>Bacillati</taxon>
        <taxon>Bacillota</taxon>
        <taxon>Bacilli</taxon>
        <taxon>Bacillales</taxon>
        <taxon>Paenibacillaceae</taxon>
        <taxon>Cohnella</taxon>
    </lineage>
</organism>
<accession>A0A7X0SMT3</accession>
<dbReference type="RefSeq" id="WP_185130463.1">
    <property type="nucleotide sequence ID" value="NZ_JACJVO010000021.1"/>
</dbReference>
<protein>
    <recommendedName>
        <fullName evidence="3">Guanylate cyclase domain-containing protein</fullName>
    </recommendedName>
</protein>
<evidence type="ECO:0000313" key="1">
    <source>
        <dbReference type="EMBL" id="MBB6732811.1"/>
    </source>
</evidence>